<dbReference type="PANTHER" id="PTHR36924:SF1">
    <property type="entry name" value="ANTITOXIN HIGA-1"/>
    <property type="match status" value="1"/>
</dbReference>
<sequence length="94" mass="10260">MNMHNPAPPGELLAGWLEDLDMSVTAFAAHLGISRVMLSRILHGHAAITADMDLRLSEALGTSPGYWLRLQTQRDLWAAGERAKERSPVARIGA</sequence>
<dbReference type="Gene3D" id="1.10.260.40">
    <property type="entry name" value="lambda repressor-like DNA-binding domains"/>
    <property type="match status" value="1"/>
</dbReference>
<dbReference type="InterPro" id="IPR001387">
    <property type="entry name" value="Cro/C1-type_HTH"/>
</dbReference>
<accession>A0ABX1NXI4</accession>
<dbReference type="InterPro" id="IPR010982">
    <property type="entry name" value="Lambda_DNA-bd_dom_sf"/>
</dbReference>
<gene>
    <name evidence="3" type="ORF">GPA24_14585</name>
</gene>
<reference evidence="3 4" key="1">
    <citation type="submission" date="2019-12" db="EMBL/GenBank/DDBJ databases">
        <title>Comparative genomics gives insights into the taxonomy of the Azoarcus-Aromatoleum group and reveals separate origins of nif in the plant-associated Azoarcus and non-plant-associated Aromatoleum sub-groups.</title>
        <authorList>
            <person name="Lafos M."/>
            <person name="Maluk M."/>
            <person name="Batista M."/>
            <person name="Junghare M."/>
            <person name="Carmona M."/>
            <person name="Faoro H."/>
            <person name="Cruz L.M."/>
            <person name="Battistoni F."/>
            <person name="De Souza E."/>
            <person name="Pedrosa F."/>
            <person name="Chen W.-M."/>
            <person name="Poole P.S."/>
            <person name="Dixon R.A."/>
            <person name="James E.K."/>
        </authorList>
    </citation>
    <scope>NUCLEOTIDE SEQUENCE [LARGE SCALE GENOMIC DNA]</scope>
    <source>
        <strain evidence="3 4">PbN1</strain>
    </source>
</reference>
<dbReference type="SMART" id="SM00530">
    <property type="entry name" value="HTH_XRE"/>
    <property type="match status" value="1"/>
</dbReference>
<organism evidence="3 4">
    <name type="scientific">Aromatoleum bremense</name>
    <dbReference type="NCBI Taxonomy" id="76115"/>
    <lineage>
        <taxon>Bacteria</taxon>
        <taxon>Pseudomonadati</taxon>
        <taxon>Pseudomonadota</taxon>
        <taxon>Betaproteobacteria</taxon>
        <taxon>Rhodocyclales</taxon>
        <taxon>Rhodocyclaceae</taxon>
        <taxon>Aromatoleum</taxon>
    </lineage>
</organism>
<keyword evidence="1" id="KW-0238">DNA-binding</keyword>
<keyword evidence="4" id="KW-1185">Reference proteome</keyword>
<feature type="domain" description="HTH cro/C1-type" evidence="2">
    <location>
        <begin position="13"/>
        <end position="67"/>
    </location>
</feature>
<evidence type="ECO:0000256" key="1">
    <source>
        <dbReference type="ARBA" id="ARBA00023125"/>
    </source>
</evidence>
<dbReference type="Proteomes" id="UP000633943">
    <property type="component" value="Unassembled WGS sequence"/>
</dbReference>
<evidence type="ECO:0000313" key="3">
    <source>
        <dbReference type="EMBL" id="NMG16740.1"/>
    </source>
</evidence>
<dbReference type="CDD" id="cd00093">
    <property type="entry name" value="HTH_XRE"/>
    <property type="match status" value="1"/>
</dbReference>
<dbReference type="InterPro" id="IPR013430">
    <property type="entry name" value="Toxin_antidote_HigA"/>
</dbReference>
<dbReference type="PANTHER" id="PTHR36924">
    <property type="entry name" value="ANTITOXIN HIGA-1"/>
    <property type="match status" value="1"/>
</dbReference>
<evidence type="ECO:0000313" key="4">
    <source>
        <dbReference type="Proteomes" id="UP000633943"/>
    </source>
</evidence>
<dbReference type="EMBL" id="WTVP01000045">
    <property type="protein sequence ID" value="NMG16740.1"/>
    <property type="molecule type" value="Genomic_DNA"/>
</dbReference>
<dbReference type="PROSITE" id="PS50943">
    <property type="entry name" value="HTH_CROC1"/>
    <property type="match status" value="1"/>
</dbReference>
<name>A0ABX1NXI4_9RHOO</name>
<dbReference type="Pfam" id="PF01381">
    <property type="entry name" value="HTH_3"/>
    <property type="match status" value="1"/>
</dbReference>
<dbReference type="RefSeq" id="WP_169203307.1">
    <property type="nucleotide sequence ID" value="NZ_CP059467.1"/>
</dbReference>
<evidence type="ECO:0000259" key="2">
    <source>
        <dbReference type="PROSITE" id="PS50943"/>
    </source>
</evidence>
<dbReference type="SUPFAM" id="SSF47413">
    <property type="entry name" value="lambda repressor-like DNA-binding domains"/>
    <property type="match status" value="1"/>
</dbReference>
<comment type="caution">
    <text evidence="3">The sequence shown here is derived from an EMBL/GenBank/DDBJ whole genome shotgun (WGS) entry which is preliminary data.</text>
</comment>
<dbReference type="NCBIfam" id="TIGR02607">
    <property type="entry name" value="antidote_HigA"/>
    <property type="match status" value="1"/>
</dbReference>
<protein>
    <submittedName>
        <fullName evidence="3">HigA family addiction module antidote protein</fullName>
    </submittedName>
</protein>
<proteinExistence type="predicted"/>